<evidence type="ECO:0000259" key="2">
    <source>
        <dbReference type="PROSITE" id="PS51740"/>
    </source>
</evidence>
<keyword evidence="1" id="KW-0238">DNA-binding</keyword>
<comment type="caution">
    <text evidence="3">The sequence shown here is derived from an EMBL/GenBank/DDBJ whole genome shotgun (WGS) entry which is preliminary data.</text>
</comment>
<dbReference type="AlphaFoldDB" id="A0A0R1LPC7"/>
<dbReference type="GO" id="GO:0003677">
    <property type="term" value="F:DNA binding"/>
    <property type="evidence" value="ECO:0007669"/>
    <property type="project" value="UniProtKB-UniRule"/>
</dbReference>
<proteinExistence type="predicted"/>
<evidence type="ECO:0000313" key="3">
    <source>
        <dbReference type="EMBL" id="KRK94569.1"/>
    </source>
</evidence>
<dbReference type="NCBIfam" id="TIGR01439">
    <property type="entry name" value="lp_hng_hel_AbrB"/>
    <property type="match status" value="1"/>
</dbReference>
<dbReference type="Gene3D" id="2.10.260.10">
    <property type="match status" value="1"/>
</dbReference>
<keyword evidence="4" id="KW-1185">Reference proteome</keyword>
<protein>
    <recommendedName>
        <fullName evidence="2">SpoVT-AbrB domain-containing protein</fullName>
    </recommendedName>
</protein>
<sequence>MPDSHEIKPMTTKVSSKGQIVIPTTIRKQLALMPGDELEITTNVDGQIVLTKEPGQLTWSQLIVGLPVEDVFIDKNGHFDATKSPNFAAWVTEDD</sequence>
<gene>
    <name evidence="3" type="ORF">FD25_GL000539</name>
</gene>
<dbReference type="PROSITE" id="PS51740">
    <property type="entry name" value="SPOVT_ABRB"/>
    <property type="match status" value="1"/>
</dbReference>
<dbReference type="Pfam" id="PF04014">
    <property type="entry name" value="MazE_antitoxin"/>
    <property type="match status" value="1"/>
</dbReference>
<dbReference type="InterPro" id="IPR007159">
    <property type="entry name" value="SpoVT-AbrB_dom"/>
</dbReference>
<reference evidence="3 4" key="1">
    <citation type="journal article" date="2015" name="Genome Announc.">
        <title>Expanding the biotechnology potential of lactobacilli through comparative genomics of 213 strains and associated genera.</title>
        <authorList>
            <person name="Sun Z."/>
            <person name="Harris H.M."/>
            <person name="McCann A."/>
            <person name="Guo C."/>
            <person name="Argimon S."/>
            <person name="Zhang W."/>
            <person name="Yang X."/>
            <person name="Jeffery I.B."/>
            <person name="Cooney J.C."/>
            <person name="Kagawa T.F."/>
            <person name="Liu W."/>
            <person name="Song Y."/>
            <person name="Salvetti E."/>
            <person name="Wrobel A."/>
            <person name="Rasinkangas P."/>
            <person name="Parkhill J."/>
            <person name="Rea M.C."/>
            <person name="O'Sullivan O."/>
            <person name="Ritari J."/>
            <person name="Douillard F.P."/>
            <person name="Paul Ross R."/>
            <person name="Yang R."/>
            <person name="Briner A.E."/>
            <person name="Felis G.E."/>
            <person name="de Vos W.M."/>
            <person name="Barrangou R."/>
            <person name="Klaenhammer T.R."/>
            <person name="Caufield P.W."/>
            <person name="Cui Y."/>
            <person name="Zhang H."/>
            <person name="O'Toole P.W."/>
        </authorList>
    </citation>
    <scope>NUCLEOTIDE SEQUENCE [LARGE SCALE GENOMIC DNA]</scope>
    <source>
        <strain evidence="3 4">DSM 19394</strain>
    </source>
</reference>
<dbReference type="Proteomes" id="UP000051955">
    <property type="component" value="Unassembled WGS sequence"/>
</dbReference>
<dbReference type="STRING" id="1423715.FD25_GL000539"/>
<dbReference type="SUPFAM" id="SSF89447">
    <property type="entry name" value="AbrB/MazE/MraZ-like"/>
    <property type="match status" value="1"/>
</dbReference>
<evidence type="ECO:0000256" key="1">
    <source>
        <dbReference type="PROSITE-ProRule" id="PRU01076"/>
    </source>
</evidence>
<dbReference type="InterPro" id="IPR037914">
    <property type="entry name" value="SpoVT-AbrB_sf"/>
</dbReference>
<dbReference type="SMART" id="SM00966">
    <property type="entry name" value="SpoVT_AbrB"/>
    <property type="match status" value="1"/>
</dbReference>
<dbReference type="PATRIC" id="fig|1423715.3.peg.565"/>
<dbReference type="RefSeq" id="WP_057803629.1">
    <property type="nucleotide sequence ID" value="NZ_AZDV01000026.1"/>
</dbReference>
<accession>A0A0R1LPC7</accession>
<feature type="domain" description="SpoVT-AbrB" evidence="2">
    <location>
        <begin position="9"/>
        <end position="55"/>
    </location>
</feature>
<dbReference type="EMBL" id="AZDV01000026">
    <property type="protein sequence ID" value="KRK94569.1"/>
    <property type="molecule type" value="Genomic_DNA"/>
</dbReference>
<organism evidence="3 4">
    <name type="scientific">Levilactobacillus acidifarinae DSM 19394 = JCM 15949</name>
    <dbReference type="NCBI Taxonomy" id="1423715"/>
    <lineage>
        <taxon>Bacteria</taxon>
        <taxon>Bacillati</taxon>
        <taxon>Bacillota</taxon>
        <taxon>Bacilli</taxon>
        <taxon>Lactobacillales</taxon>
        <taxon>Lactobacillaceae</taxon>
        <taxon>Levilactobacillus</taxon>
    </lineage>
</organism>
<name>A0A0R1LPC7_9LACO</name>
<evidence type="ECO:0000313" key="4">
    <source>
        <dbReference type="Proteomes" id="UP000051955"/>
    </source>
</evidence>